<reference evidence="2" key="1">
    <citation type="submission" date="2016-03" db="EMBL/GenBank/DDBJ databases">
        <title>Updated assembly of Pseudogymnoascus destructans, the fungus causing white-nose syndrome of bats.</title>
        <authorList>
            <person name="Palmer J.M."/>
            <person name="Drees K.P."/>
            <person name="Foster J.T."/>
            <person name="Lindner D.L."/>
        </authorList>
    </citation>
    <scope>NUCLEOTIDE SEQUENCE [LARGE SCALE GENOMIC DNA]</scope>
    <source>
        <strain evidence="2">20631-21</strain>
    </source>
</reference>
<accession>A0A177ACA7</accession>
<dbReference type="InterPro" id="IPR027417">
    <property type="entry name" value="P-loop_NTPase"/>
</dbReference>
<proteinExistence type="predicted"/>
<name>A0A177ACA7_9PEZI</name>
<dbReference type="InterPro" id="IPR050896">
    <property type="entry name" value="Mito_lipid_metab_GTPase"/>
</dbReference>
<organism evidence="2">
    <name type="scientific">Pseudogymnoascus destructans</name>
    <dbReference type="NCBI Taxonomy" id="655981"/>
    <lineage>
        <taxon>Eukaryota</taxon>
        <taxon>Fungi</taxon>
        <taxon>Dikarya</taxon>
        <taxon>Ascomycota</taxon>
        <taxon>Pezizomycotina</taxon>
        <taxon>Leotiomycetes</taxon>
        <taxon>Thelebolales</taxon>
        <taxon>Thelebolaceae</taxon>
        <taxon>Pseudogymnoascus</taxon>
    </lineage>
</organism>
<protein>
    <recommendedName>
        <fullName evidence="3">G domain-containing protein</fullName>
    </recommendedName>
</protein>
<dbReference type="GeneID" id="36286860"/>
<dbReference type="GO" id="GO:0005739">
    <property type="term" value="C:mitochondrion"/>
    <property type="evidence" value="ECO:0007669"/>
    <property type="project" value="TreeGrafter"/>
</dbReference>
<dbReference type="Gene3D" id="3.40.50.300">
    <property type="entry name" value="P-loop containing nucleotide triphosphate hydrolases"/>
    <property type="match status" value="1"/>
</dbReference>
<dbReference type="eggNOG" id="ENOG502S067">
    <property type="taxonomic scope" value="Eukaryota"/>
</dbReference>
<evidence type="ECO:0000256" key="1">
    <source>
        <dbReference type="SAM" id="MobiDB-lite"/>
    </source>
</evidence>
<feature type="region of interest" description="Disordered" evidence="1">
    <location>
        <begin position="623"/>
        <end position="665"/>
    </location>
</feature>
<sequence length="665" mass="72078">MAGIRAGSKLSVSAGRVELFAGIDLPHFLCPALLSSTRSLTRFKASSRALQTPSQRSQTRCLSILPRAAAVKDYSRFENRVPELPQRCAGCGSFSQTSDATAPGFYTLTRRSVEAYLQGEAKGLAKGQSVDAHALESALGRVDGTVLDSLKTQAVVPAQNIADPVCDRCHKLKHHHSGQSIQHPSIQSIQDTILESPHKYNHIYHVVDAADFPMSLVPGLYQLLHLTPQRSMNRRSKTGRFYHGKKTEISFIITRSDLLAPVKAQVDSLMPRLVEILRDALGSLGKDVRLGNVRCVSARRDWWTKDLKEDIWERGGGGWMVGKVNVGKSSLFASVFPKGRRGAAHQVPSFSTPTSKPIMDTALGKYDSSLGVTGLLDPLTLLPPAVEEVDYPAMPLVHPLPGTTASPIRVPFGGGKGELIDLPGLARGDLELHVQEPHRLSLVMRSRVVPEQQVIKPGQSLLLGGFIRITPVGPECTILGYAFTPISSHLTSTEKAIGIQTQSLETGVENISVTGTGEKIKSAGTFQLKWDVTKQRSGPITASDAAGITADRLPYCILSTDILIEGCGWVELVCQVRKRQLEPSGVLGGNGNDDSNSLEQASANVNWPEVEVFSPDGKFIASRRPLNGWLNGGPKKPNSNVKGRPRKSMKGAKKRMKTAMREASR</sequence>
<dbReference type="Proteomes" id="UP000077154">
    <property type="component" value="Unassembled WGS sequence"/>
</dbReference>
<evidence type="ECO:0000313" key="2">
    <source>
        <dbReference type="EMBL" id="OAF59728.1"/>
    </source>
</evidence>
<dbReference type="OrthoDB" id="1696305at2759"/>
<evidence type="ECO:0008006" key="3">
    <source>
        <dbReference type="Google" id="ProtNLM"/>
    </source>
</evidence>
<dbReference type="RefSeq" id="XP_024325011.1">
    <property type="nucleotide sequence ID" value="XM_024467429.1"/>
</dbReference>
<dbReference type="PANTHER" id="PTHR46434:SF1">
    <property type="entry name" value="GENETIC INTERACTOR OF PROHIBITINS 3, MITOCHONDRIAL"/>
    <property type="match status" value="1"/>
</dbReference>
<dbReference type="SUPFAM" id="SSF52540">
    <property type="entry name" value="P-loop containing nucleoside triphosphate hydrolases"/>
    <property type="match status" value="1"/>
</dbReference>
<gene>
    <name evidence="2" type="ORF">VC83_03786</name>
</gene>
<dbReference type="PANTHER" id="PTHR46434">
    <property type="entry name" value="GENETIC INTERACTOR OF PROHIBITINS 3, MITOCHONDRIAL"/>
    <property type="match status" value="1"/>
</dbReference>
<dbReference type="EMBL" id="KV441393">
    <property type="protein sequence ID" value="OAF59728.1"/>
    <property type="molecule type" value="Genomic_DNA"/>
</dbReference>
<dbReference type="AlphaFoldDB" id="A0A177ACA7"/>
<dbReference type="VEuPathDB" id="FungiDB:GMDG_07574"/>
<feature type="compositionally biased region" description="Basic residues" evidence="1">
    <location>
        <begin position="643"/>
        <end position="658"/>
    </location>
</feature>